<dbReference type="EMBL" id="CAKMRJ010003334">
    <property type="protein sequence ID" value="CAH1432408.1"/>
    <property type="molecule type" value="Genomic_DNA"/>
</dbReference>
<accession>A0AAU9N612</accession>
<evidence type="ECO:0000313" key="3">
    <source>
        <dbReference type="Proteomes" id="UP001157418"/>
    </source>
</evidence>
<proteinExistence type="predicted"/>
<dbReference type="AlphaFoldDB" id="A0AAU9N612"/>
<reference evidence="2 3" key="1">
    <citation type="submission" date="2022-01" db="EMBL/GenBank/DDBJ databases">
        <authorList>
            <person name="Xiong W."/>
            <person name="Schranz E."/>
        </authorList>
    </citation>
    <scope>NUCLEOTIDE SEQUENCE [LARGE SCALE GENOMIC DNA]</scope>
</reference>
<evidence type="ECO:0000313" key="2">
    <source>
        <dbReference type="EMBL" id="CAH1432408.1"/>
    </source>
</evidence>
<comment type="caution">
    <text evidence="2">The sequence shown here is derived from an EMBL/GenBank/DDBJ whole genome shotgun (WGS) entry which is preliminary data.</text>
</comment>
<sequence>MNVEHDSSSDVPAPERNEEDDELQPIAEKKRNYTKRQKSKKWVEREELDLARAYVDVSEDKQRGNQQSSDAFWERVLEHFNAQMGGSDQS</sequence>
<dbReference type="Proteomes" id="UP001157418">
    <property type="component" value="Unassembled WGS sequence"/>
</dbReference>
<keyword evidence="3" id="KW-1185">Reference proteome</keyword>
<organism evidence="2 3">
    <name type="scientific">Lactuca virosa</name>
    <dbReference type="NCBI Taxonomy" id="75947"/>
    <lineage>
        <taxon>Eukaryota</taxon>
        <taxon>Viridiplantae</taxon>
        <taxon>Streptophyta</taxon>
        <taxon>Embryophyta</taxon>
        <taxon>Tracheophyta</taxon>
        <taxon>Spermatophyta</taxon>
        <taxon>Magnoliopsida</taxon>
        <taxon>eudicotyledons</taxon>
        <taxon>Gunneridae</taxon>
        <taxon>Pentapetalae</taxon>
        <taxon>asterids</taxon>
        <taxon>campanulids</taxon>
        <taxon>Asterales</taxon>
        <taxon>Asteraceae</taxon>
        <taxon>Cichorioideae</taxon>
        <taxon>Cichorieae</taxon>
        <taxon>Lactucinae</taxon>
        <taxon>Lactuca</taxon>
    </lineage>
</organism>
<protein>
    <submittedName>
        <fullName evidence="2">Uncharacterized protein</fullName>
    </submittedName>
</protein>
<evidence type="ECO:0000256" key="1">
    <source>
        <dbReference type="SAM" id="MobiDB-lite"/>
    </source>
</evidence>
<feature type="compositionally biased region" description="Basic and acidic residues" evidence="1">
    <location>
        <begin position="1"/>
        <end position="16"/>
    </location>
</feature>
<dbReference type="PANTHER" id="PTHR45023:SF13">
    <property type="entry name" value="PUTATIVE-RELATED"/>
    <property type="match status" value="1"/>
</dbReference>
<dbReference type="PANTHER" id="PTHR45023">
    <property type="match status" value="1"/>
</dbReference>
<feature type="region of interest" description="Disordered" evidence="1">
    <location>
        <begin position="1"/>
        <end position="42"/>
    </location>
</feature>
<name>A0AAU9N612_9ASTR</name>
<gene>
    <name evidence="2" type="ORF">LVIROSA_LOCUS19056</name>
</gene>